<dbReference type="Proteomes" id="UP000186806">
    <property type="component" value="Unassembled WGS sequence"/>
</dbReference>
<gene>
    <name evidence="2" type="ORF">BTW10_14020</name>
</gene>
<dbReference type="Pfam" id="PF11726">
    <property type="entry name" value="YagK_YfjJ_C"/>
    <property type="match status" value="1"/>
</dbReference>
<protein>
    <recommendedName>
        <fullName evidence="1">YagK/YfjJ C-terminal domain-containing protein</fullName>
    </recommendedName>
</protein>
<evidence type="ECO:0000313" key="3">
    <source>
        <dbReference type="Proteomes" id="UP000186806"/>
    </source>
</evidence>
<keyword evidence="3" id="KW-1185">Reference proteome</keyword>
<proteinExistence type="predicted"/>
<dbReference type="RefSeq" id="WP_075369923.1">
    <property type="nucleotide sequence ID" value="NZ_MSDQ01000033.1"/>
</dbReference>
<dbReference type="InterPro" id="IPR057271">
    <property type="entry name" value="YagK_YfjJ_C"/>
</dbReference>
<feature type="domain" description="YagK/YfjJ C-terminal" evidence="1">
    <location>
        <begin position="56"/>
        <end position="228"/>
    </location>
</feature>
<accession>A0A1Q8T9W0</accession>
<comment type="caution">
    <text evidence="2">The sequence shown here is derived from an EMBL/GenBank/DDBJ whole genome shotgun (WGS) entry which is preliminary data.</text>
</comment>
<evidence type="ECO:0000259" key="1">
    <source>
        <dbReference type="Pfam" id="PF11726"/>
    </source>
</evidence>
<organism evidence="2 3">
    <name type="scientific">Chromohalobacter japonicus</name>
    <dbReference type="NCBI Taxonomy" id="223900"/>
    <lineage>
        <taxon>Bacteria</taxon>
        <taxon>Pseudomonadati</taxon>
        <taxon>Pseudomonadota</taxon>
        <taxon>Gammaproteobacteria</taxon>
        <taxon>Oceanospirillales</taxon>
        <taxon>Halomonadaceae</taxon>
        <taxon>Chromohalobacter</taxon>
    </lineage>
</organism>
<dbReference type="EMBL" id="MSDQ01000033">
    <property type="protein sequence ID" value="OLO10471.1"/>
    <property type="molecule type" value="Genomic_DNA"/>
</dbReference>
<dbReference type="AlphaFoldDB" id="A0A1Q8T9W0"/>
<sequence>MFEQFPLRHPYNDKLRLFYEEIYRGYSVMQRADGPQIENFLERSLITLNLAQEKNRTTFAFRVDLRFPDDMSRLPMHNDNGVLARFFRFFFYELEKANTKYPAMPRYLWAREQANSVKPHYHLMILLNKDAFDSLGMFAPNDDGIYTRQNLYHRMMRSWLKAMGYVADESSFLQLVNVSENPVTEIPWSRILHRHDWCAMDEAMYMASYLCKAYTKPIGQNVHVFDSSRR</sequence>
<name>A0A1Q8T9W0_9GAMM</name>
<reference evidence="2 3" key="1">
    <citation type="submission" date="2016-12" db="EMBL/GenBank/DDBJ databases">
        <title>Draft genome sequences of strains Salinicola socius SMB35, Salinicola sp. MH3R3-1 and Chromohalobacter sp. SMB17 from the Verkhnekamsk potash mining region of Russia.</title>
        <authorList>
            <person name="Mavrodi D.V."/>
            <person name="Olsson B.E."/>
            <person name="Korsakova E.S."/>
            <person name="Pyankova A."/>
            <person name="Mavrodi O.V."/>
            <person name="Plotnikova E.G."/>
        </authorList>
    </citation>
    <scope>NUCLEOTIDE SEQUENCE [LARGE SCALE GENOMIC DNA]</scope>
    <source>
        <strain evidence="2 3">SMB17</strain>
    </source>
</reference>
<evidence type="ECO:0000313" key="2">
    <source>
        <dbReference type="EMBL" id="OLO10471.1"/>
    </source>
</evidence>